<evidence type="ECO:0000313" key="3">
    <source>
        <dbReference type="Proteomes" id="UP001597371"/>
    </source>
</evidence>
<keyword evidence="3" id="KW-1185">Reference proteome</keyword>
<keyword evidence="1" id="KW-0732">Signal</keyword>
<feature type="chain" id="PRO_5045143832" evidence="1">
    <location>
        <begin position="26"/>
        <end position="70"/>
    </location>
</feature>
<evidence type="ECO:0000256" key="1">
    <source>
        <dbReference type="SAM" id="SignalP"/>
    </source>
</evidence>
<organism evidence="2 3">
    <name type="scientific">Aureimonas populi</name>
    <dbReference type="NCBI Taxonomy" id="1701758"/>
    <lineage>
        <taxon>Bacteria</taxon>
        <taxon>Pseudomonadati</taxon>
        <taxon>Pseudomonadota</taxon>
        <taxon>Alphaproteobacteria</taxon>
        <taxon>Hyphomicrobiales</taxon>
        <taxon>Aurantimonadaceae</taxon>
        <taxon>Aureimonas</taxon>
    </lineage>
</organism>
<sequence length="70" mass="7241">MRKPMAFALAFASALIALSAAPAPAGPGEPPIVRVVTIDGVTGPAYYSVVEKRFRFIAPDGADLASLPQD</sequence>
<reference evidence="3" key="1">
    <citation type="journal article" date="2019" name="Int. J. Syst. Evol. Microbiol.">
        <title>The Global Catalogue of Microorganisms (GCM) 10K type strain sequencing project: providing services to taxonomists for standard genome sequencing and annotation.</title>
        <authorList>
            <consortium name="The Broad Institute Genomics Platform"/>
            <consortium name="The Broad Institute Genome Sequencing Center for Infectious Disease"/>
            <person name="Wu L."/>
            <person name="Ma J."/>
        </authorList>
    </citation>
    <scope>NUCLEOTIDE SEQUENCE [LARGE SCALE GENOMIC DNA]</scope>
    <source>
        <strain evidence="3">ZS-35-S2</strain>
    </source>
</reference>
<proteinExistence type="predicted"/>
<evidence type="ECO:0000313" key="2">
    <source>
        <dbReference type="EMBL" id="MFD2238405.1"/>
    </source>
</evidence>
<comment type="caution">
    <text evidence="2">The sequence shown here is derived from an EMBL/GenBank/DDBJ whole genome shotgun (WGS) entry which is preliminary data.</text>
</comment>
<dbReference type="EMBL" id="JBHUIJ010000016">
    <property type="protein sequence ID" value="MFD2238405.1"/>
    <property type="molecule type" value="Genomic_DNA"/>
</dbReference>
<protein>
    <submittedName>
        <fullName evidence="2">Uncharacterized protein</fullName>
    </submittedName>
</protein>
<gene>
    <name evidence="2" type="ORF">ACFSKQ_13185</name>
</gene>
<name>A0ABW5CQ10_9HYPH</name>
<dbReference type="Proteomes" id="UP001597371">
    <property type="component" value="Unassembled WGS sequence"/>
</dbReference>
<accession>A0ABW5CQ10</accession>
<dbReference type="RefSeq" id="WP_209737074.1">
    <property type="nucleotide sequence ID" value="NZ_CP072611.1"/>
</dbReference>
<feature type="signal peptide" evidence="1">
    <location>
        <begin position="1"/>
        <end position="25"/>
    </location>
</feature>